<dbReference type="PhylomeDB" id="Q1AY69"/>
<dbReference type="EMBL" id="CP000386">
    <property type="protein sequence ID" value="ABG03659.1"/>
    <property type="molecule type" value="Genomic_DNA"/>
</dbReference>
<dbReference type="GO" id="GO:0016757">
    <property type="term" value="F:glycosyltransferase activity"/>
    <property type="evidence" value="ECO:0007669"/>
    <property type="project" value="UniProtKB-KW"/>
</dbReference>
<dbReference type="RefSeq" id="WP_011563677.1">
    <property type="nucleotide sequence ID" value="NC_008148.1"/>
</dbReference>
<feature type="domain" description="Glycosyl transferase family 1" evidence="3">
    <location>
        <begin position="191"/>
        <end position="348"/>
    </location>
</feature>
<dbReference type="OrthoDB" id="3632147at2"/>
<evidence type="ECO:0000259" key="3">
    <source>
        <dbReference type="Pfam" id="PF00534"/>
    </source>
</evidence>
<keyword evidence="2 5" id="KW-0808">Transferase</keyword>
<accession>Q1AY69</accession>
<dbReference type="KEGG" id="rxy:Rxyl_0689"/>
<proteinExistence type="predicted"/>
<evidence type="ECO:0000256" key="1">
    <source>
        <dbReference type="ARBA" id="ARBA00022676"/>
    </source>
</evidence>
<evidence type="ECO:0000256" key="2">
    <source>
        <dbReference type="ARBA" id="ARBA00022679"/>
    </source>
</evidence>
<dbReference type="CDD" id="cd03801">
    <property type="entry name" value="GT4_PimA-like"/>
    <property type="match status" value="1"/>
</dbReference>
<evidence type="ECO:0000259" key="4">
    <source>
        <dbReference type="Pfam" id="PF13439"/>
    </source>
</evidence>
<evidence type="ECO:0000313" key="5">
    <source>
        <dbReference type="EMBL" id="ABG03659.1"/>
    </source>
</evidence>
<dbReference type="PANTHER" id="PTHR12526:SF510">
    <property type="entry name" value="D-INOSITOL 3-PHOSPHATE GLYCOSYLTRANSFERASE"/>
    <property type="match status" value="1"/>
</dbReference>
<dbReference type="InterPro" id="IPR028098">
    <property type="entry name" value="Glyco_trans_4-like_N"/>
</dbReference>
<keyword evidence="6" id="KW-1185">Reference proteome</keyword>
<keyword evidence="1" id="KW-0328">Glycosyltransferase</keyword>
<organism evidence="5 6">
    <name type="scientific">Rubrobacter xylanophilus (strain DSM 9941 / JCM 11954 / NBRC 16129 / PRD-1)</name>
    <dbReference type="NCBI Taxonomy" id="266117"/>
    <lineage>
        <taxon>Bacteria</taxon>
        <taxon>Bacillati</taxon>
        <taxon>Actinomycetota</taxon>
        <taxon>Rubrobacteria</taxon>
        <taxon>Rubrobacterales</taxon>
        <taxon>Rubrobacteraceae</taxon>
        <taxon>Rubrobacter</taxon>
    </lineage>
</organism>
<name>Q1AY69_RUBXD</name>
<sequence>MGGRAAEPGVGRLLLVVDSLDLGGAERHVAGLAAALRRRGCEVVVACSTRGMLARSLEREGVPVVSMTRRLAKRRFSPAFARGIRRLLAGRGRFDLVHAHVYAAAAASAAATLGLGVPLVVTEHTEASWQGRRARAVTRWYCRRARHIIAVSTPIRRRLIGRDGVPPQKISVIPTALPEAEGGGIPSGAPAENGRLAGVVARLQPEKGVATFLEAASRIAPRAPGVRFVVVGDGPLRGELSQLAAGLGLEGRVRFLGFRPDAREIIRRLDVLVVPSFTEGAPLVVLEAMASGVPVVASAVGGIPDQIRHGREGLLVPTGDPVALGEALLSLLDNPGLARRMGEAGRERAFSAFGHDRMVRRIESVYRAVLSGRPAADVVRAADAERPPAGGLTRGSPS</sequence>
<dbReference type="Proteomes" id="UP000006637">
    <property type="component" value="Chromosome"/>
</dbReference>
<dbReference type="PANTHER" id="PTHR12526">
    <property type="entry name" value="GLYCOSYLTRANSFERASE"/>
    <property type="match status" value="1"/>
</dbReference>
<dbReference type="AlphaFoldDB" id="Q1AY69"/>
<reference evidence="5 6" key="1">
    <citation type="submission" date="2006-06" db="EMBL/GenBank/DDBJ databases">
        <title>Complete sequence of Rubrobacter xylanophilus DSM 9941.</title>
        <authorList>
            <consortium name="US DOE Joint Genome Institute"/>
            <person name="Copeland A."/>
            <person name="Lucas S."/>
            <person name="Lapidus A."/>
            <person name="Barry K."/>
            <person name="Detter J.C."/>
            <person name="Glavina del Rio T."/>
            <person name="Hammon N."/>
            <person name="Israni S."/>
            <person name="Dalin E."/>
            <person name="Tice H."/>
            <person name="Pitluck S."/>
            <person name="Munk A.C."/>
            <person name="Brettin T."/>
            <person name="Bruce D."/>
            <person name="Han C."/>
            <person name="Tapia R."/>
            <person name="Gilna P."/>
            <person name="Schmutz J."/>
            <person name="Larimer F."/>
            <person name="Land M."/>
            <person name="Hauser L."/>
            <person name="Kyrpides N."/>
            <person name="Lykidis A."/>
            <person name="da Costa M.S."/>
            <person name="Rainey F.A."/>
            <person name="Empadinhas N."/>
            <person name="Jolivet E."/>
            <person name="Battista J.R."/>
            <person name="Richardson P."/>
        </authorList>
    </citation>
    <scope>NUCLEOTIDE SEQUENCE [LARGE SCALE GENOMIC DNA]</scope>
    <source>
        <strain evidence="6">DSM 9941 / NBRC 16129 / PRD-1</strain>
    </source>
</reference>
<feature type="domain" description="Glycosyltransferase subfamily 4-like N-terminal" evidence="4">
    <location>
        <begin position="23"/>
        <end position="176"/>
    </location>
</feature>
<dbReference type="eggNOG" id="COG0438">
    <property type="taxonomic scope" value="Bacteria"/>
</dbReference>
<dbReference type="CAZy" id="GT4">
    <property type="family name" value="Glycosyltransferase Family 4"/>
</dbReference>
<protein>
    <submittedName>
        <fullName evidence="5">Glycosyl transferase, group 1</fullName>
    </submittedName>
</protein>
<dbReference type="Gene3D" id="3.40.50.2000">
    <property type="entry name" value="Glycogen Phosphorylase B"/>
    <property type="match status" value="2"/>
</dbReference>
<dbReference type="Pfam" id="PF13439">
    <property type="entry name" value="Glyco_transf_4"/>
    <property type="match status" value="1"/>
</dbReference>
<dbReference type="SUPFAM" id="SSF53756">
    <property type="entry name" value="UDP-Glycosyltransferase/glycogen phosphorylase"/>
    <property type="match status" value="1"/>
</dbReference>
<dbReference type="HOGENOM" id="CLU_009583_0_3_11"/>
<dbReference type="InterPro" id="IPR001296">
    <property type="entry name" value="Glyco_trans_1"/>
</dbReference>
<gene>
    <name evidence="5" type="ordered locus">Rxyl_0689</name>
</gene>
<dbReference type="STRING" id="266117.Rxyl_0689"/>
<dbReference type="Pfam" id="PF00534">
    <property type="entry name" value="Glycos_transf_1"/>
    <property type="match status" value="1"/>
</dbReference>
<evidence type="ECO:0000313" key="6">
    <source>
        <dbReference type="Proteomes" id="UP000006637"/>
    </source>
</evidence>